<proteinExistence type="predicted"/>
<keyword evidence="2" id="KW-1185">Reference proteome</keyword>
<organism evidence="1 2">
    <name type="scientific">Obba rivulosa</name>
    <dbReference type="NCBI Taxonomy" id="1052685"/>
    <lineage>
        <taxon>Eukaryota</taxon>
        <taxon>Fungi</taxon>
        <taxon>Dikarya</taxon>
        <taxon>Basidiomycota</taxon>
        <taxon>Agaricomycotina</taxon>
        <taxon>Agaricomycetes</taxon>
        <taxon>Polyporales</taxon>
        <taxon>Gelatoporiaceae</taxon>
        <taxon>Obba</taxon>
    </lineage>
</organism>
<evidence type="ECO:0000313" key="1">
    <source>
        <dbReference type="EMBL" id="OCH92277.1"/>
    </source>
</evidence>
<dbReference type="AlphaFoldDB" id="A0A8E2DM49"/>
<dbReference type="Proteomes" id="UP000250043">
    <property type="component" value="Unassembled WGS sequence"/>
</dbReference>
<dbReference type="EMBL" id="KV722371">
    <property type="protein sequence ID" value="OCH92277.1"/>
    <property type="molecule type" value="Genomic_DNA"/>
</dbReference>
<reference evidence="1 2" key="1">
    <citation type="submission" date="2016-07" db="EMBL/GenBank/DDBJ databases">
        <title>Draft genome of the white-rot fungus Obba rivulosa 3A-2.</title>
        <authorList>
            <consortium name="DOE Joint Genome Institute"/>
            <person name="Miettinen O."/>
            <person name="Riley R."/>
            <person name="Acob R."/>
            <person name="Barry K."/>
            <person name="Cullen D."/>
            <person name="De Vries R."/>
            <person name="Hainaut M."/>
            <person name="Hatakka A."/>
            <person name="Henrissat B."/>
            <person name="Hilden K."/>
            <person name="Kuo R."/>
            <person name="Labutti K."/>
            <person name="Lipzen A."/>
            <person name="Makela M.R."/>
            <person name="Sandor L."/>
            <person name="Spatafora J.W."/>
            <person name="Grigoriev I.V."/>
            <person name="Hibbett D.S."/>
        </authorList>
    </citation>
    <scope>NUCLEOTIDE SEQUENCE [LARGE SCALE GENOMIC DNA]</scope>
    <source>
        <strain evidence="1 2">3A-2</strain>
    </source>
</reference>
<evidence type="ECO:0000313" key="2">
    <source>
        <dbReference type="Proteomes" id="UP000250043"/>
    </source>
</evidence>
<gene>
    <name evidence="1" type="ORF">OBBRIDRAFT_459500</name>
</gene>
<name>A0A8E2DM49_9APHY</name>
<accession>A0A8E2DM49</accession>
<sequence>MARPLTFTSFPRLRRGYLRGENVERGVLAPSGKCLLIIRVALRTCHGLPVASRRSHLRLRLGVFVSPPFQMVESAARRAPDLPLRVPSF</sequence>
<protein>
    <submittedName>
        <fullName evidence="1">Uncharacterized protein</fullName>
    </submittedName>
</protein>